<feature type="transmembrane region" description="Helical" evidence="6">
    <location>
        <begin position="334"/>
        <end position="355"/>
    </location>
</feature>
<evidence type="ECO:0000256" key="1">
    <source>
        <dbReference type="ARBA" id="ARBA00004651"/>
    </source>
</evidence>
<dbReference type="PANTHER" id="PTHR30250:SF30">
    <property type="entry name" value="LIPID III FLIPPASE"/>
    <property type="match status" value="1"/>
</dbReference>
<dbReference type="Pfam" id="PF13440">
    <property type="entry name" value="Polysacc_synt_3"/>
    <property type="match status" value="1"/>
</dbReference>
<feature type="transmembrane region" description="Helical" evidence="6">
    <location>
        <begin position="79"/>
        <end position="105"/>
    </location>
</feature>
<feature type="transmembrane region" description="Helical" evidence="6">
    <location>
        <begin position="258"/>
        <end position="278"/>
    </location>
</feature>
<dbReference type="InterPro" id="IPR050833">
    <property type="entry name" value="Poly_Biosynth_Transport"/>
</dbReference>
<organism evidence="7 8">
    <name type="scientific">Pedobacter psychrodurus</name>
    <dbReference type="NCBI Taxonomy" id="2530456"/>
    <lineage>
        <taxon>Bacteria</taxon>
        <taxon>Pseudomonadati</taxon>
        <taxon>Bacteroidota</taxon>
        <taxon>Sphingobacteriia</taxon>
        <taxon>Sphingobacteriales</taxon>
        <taxon>Sphingobacteriaceae</taxon>
        <taxon>Pedobacter</taxon>
    </lineage>
</organism>
<feature type="transmembrane region" description="Helical" evidence="6">
    <location>
        <begin position="151"/>
        <end position="170"/>
    </location>
</feature>
<dbReference type="OrthoDB" id="9769862at2"/>
<dbReference type="GO" id="GO:0005886">
    <property type="term" value="C:plasma membrane"/>
    <property type="evidence" value="ECO:0007669"/>
    <property type="project" value="UniProtKB-SubCell"/>
</dbReference>
<feature type="transmembrane region" description="Helical" evidence="6">
    <location>
        <begin position="176"/>
        <end position="196"/>
    </location>
</feature>
<evidence type="ECO:0000313" key="8">
    <source>
        <dbReference type="Proteomes" id="UP000293925"/>
    </source>
</evidence>
<keyword evidence="3 6" id="KW-0812">Transmembrane</keyword>
<dbReference type="EMBL" id="SJSO01000031">
    <property type="protein sequence ID" value="TCD17340.1"/>
    <property type="molecule type" value="Genomic_DNA"/>
</dbReference>
<feature type="transmembrane region" description="Helical" evidence="6">
    <location>
        <begin position="7"/>
        <end position="31"/>
    </location>
</feature>
<dbReference type="InterPro" id="IPR044550">
    <property type="entry name" value="WzxE"/>
</dbReference>
<feature type="transmembrane region" description="Helical" evidence="6">
    <location>
        <begin position="37"/>
        <end position="58"/>
    </location>
</feature>
<evidence type="ECO:0000256" key="6">
    <source>
        <dbReference type="SAM" id="Phobius"/>
    </source>
</evidence>
<keyword evidence="8" id="KW-1185">Reference proteome</keyword>
<name>A0A4V2MP98_9SPHI</name>
<proteinExistence type="predicted"/>
<dbReference type="PANTHER" id="PTHR30250">
    <property type="entry name" value="PST FAMILY PREDICTED COLANIC ACID TRANSPORTER"/>
    <property type="match status" value="1"/>
</dbReference>
<feature type="transmembrane region" description="Helical" evidence="6">
    <location>
        <begin position="299"/>
        <end position="322"/>
    </location>
</feature>
<evidence type="ECO:0000256" key="2">
    <source>
        <dbReference type="ARBA" id="ARBA00022475"/>
    </source>
</evidence>
<keyword evidence="2" id="KW-1003">Cell membrane</keyword>
<feature type="transmembrane region" description="Helical" evidence="6">
    <location>
        <begin position="117"/>
        <end position="139"/>
    </location>
</feature>
<comment type="caution">
    <text evidence="7">The sequence shown here is derived from an EMBL/GenBank/DDBJ whole genome shotgun (WGS) entry which is preliminary data.</text>
</comment>
<protein>
    <submittedName>
        <fullName evidence="7">O-antigen translocase</fullName>
    </submittedName>
</protein>
<evidence type="ECO:0000313" key="7">
    <source>
        <dbReference type="EMBL" id="TCD17340.1"/>
    </source>
</evidence>
<keyword evidence="5 6" id="KW-0472">Membrane</keyword>
<dbReference type="GO" id="GO:0009246">
    <property type="term" value="P:enterobacterial common antigen biosynthetic process"/>
    <property type="evidence" value="ECO:0007669"/>
    <property type="project" value="InterPro"/>
</dbReference>
<keyword evidence="4 6" id="KW-1133">Transmembrane helix</keyword>
<dbReference type="Proteomes" id="UP000293925">
    <property type="component" value="Unassembled WGS sequence"/>
</dbReference>
<accession>A0A4V2MP98</accession>
<feature type="transmembrane region" description="Helical" evidence="6">
    <location>
        <begin position="217"/>
        <end position="238"/>
    </location>
</feature>
<evidence type="ECO:0000256" key="4">
    <source>
        <dbReference type="ARBA" id="ARBA00022989"/>
    </source>
</evidence>
<sequence length="427" mass="48226">MKILKTTFYSALITFIRIASGFVASKVIAIITGPTGVALVGTFSNFITIALTFANGAINTGVIKYTADYENDIDKQKRLFGTALKITVYCSFICGVILVIFSGFWANSISSSSLYKWPIISLGLSIVFYALNTLLISILNGRKDIKTYTNVNTIGSIISLVFTIVMVYFFKIVGALYALALSQSIVFIITFFYTINSNWFSFSLFSQKFSRDEAIKLSRFSLMAIVSALLIPLSQIILRNHVASKFSLVDAGYWQGMMRISDAYLMIVTTSLSTYFLPKLSSIKTNKELRSEIIKGYKLILPVVFLMTLLIYFLRFLIIRILFTPDFIVMEKLFYWQLIGDFFKIASYILGYLMLAKAMTRLYIATEVIFTFSYVVLGYFLTDKYGLEGIVIAFGINYIICFLFIAYSFRQLLFGIGTLKEFSDGTN</sequence>
<feature type="transmembrane region" description="Helical" evidence="6">
    <location>
        <begin position="387"/>
        <end position="409"/>
    </location>
</feature>
<dbReference type="AlphaFoldDB" id="A0A4V2MP98"/>
<gene>
    <name evidence="7" type="ORF">EZ456_23245</name>
</gene>
<comment type="subcellular location">
    <subcellularLocation>
        <location evidence="1">Cell membrane</location>
        <topology evidence="1">Multi-pass membrane protein</topology>
    </subcellularLocation>
</comment>
<evidence type="ECO:0000256" key="5">
    <source>
        <dbReference type="ARBA" id="ARBA00023136"/>
    </source>
</evidence>
<dbReference type="RefSeq" id="WP_131534341.1">
    <property type="nucleotide sequence ID" value="NZ_SJSO01000031.1"/>
</dbReference>
<reference evidence="7 8" key="1">
    <citation type="submission" date="2019-02" db="EMBL/GenBank/DDBJ databases">
        <title>Pedobacter sp. RP-3-21 sp. nov., isolated from Arctic soil.</title>
        <authorList>
            <person name="Dahal R.H."/>
        </authorList>
    </citation>
    <scope>NUCLEOTIDE SEQUENCE [LARGE SCALE GENOMIC DNA]</scope>
    <source>
        <strain evidence="7 8">RP-3-21</strain>
    </source>
</reference>
<dbReference type="CDD" id="cd13125">
    <property type="entry name" value="MATE_like_10"/>
    <property type="match status" value="1"/>
</dbReference>
<feature type="transmembrane region" description="Helical" evidence="6">
    <location>
        <begin position="362"/>
        <end position="381"/>
    </location>
</feature>
<evidence type="ECO:0000256" key="3">
    <source>
        <dbReference type="ARBA" id="ARBA00022692"/>
    </source>
</evidence>